<dbReference type="SUPFAM" id="SSF55729">
    <property type="entry name" value="Acyl-CoA N-acyltransferases (Nat)"/>
    <property type="match status" value="1"/>
</dbReference>
<dbReference type="PANTHER" id="PTHR43792:SF1">
    <property type="entry name" value="N-ACETYLTRANSFERASE DOMAIN-CONTAINING PROTEIN"/>
    <property type="match status" value="1"/>
</dbReference>
<dbReference type="PROSITE" id="PS51186">
    <property type="entry name" value="GNAT"/>
    <property type="match status" value="1"/>
</dbReference>
<dbReference type="RefSeq" id="WP_005860754.1">
    <property type="nucleotide sequence ID" value="NZ_AAYA01000010.1"/>
</dbReference>
<keyword evidence="2" id="KW-0808">Transferase</keyword>
<dbReference type="Proteomes" id="UP000005713">
    <property type="component" value="Unassembled WGS sequence"/>
</dbReference>
<protein>
    <submittedName>
        <fullName evidence="2">Acetyltransferase, GNAT family protein</fullName>
    </submittedName>
</protein>
<proteinExistence type="predicted"/>
<name>A3K653_SAGS3</name>
<keyword evidence="3" id="KW-1185">Reference proteome</keyword>
<evidence type="ECO:0000313" key="3">
    <source>
        <dbReference type="Proteomes" id="UP000005713"/>
    </source>
</evidence>
<dbReference type="PANTHER" id="PTHR43792">
    <property type="entry name" value="GNAT FAMILY, PUTATIVE (AFU_ORTHOLOGUE AFUA_3G00765)-RELATED-RELATED"/>
    <property type="match status" value="1"/>
</dbReference>
<evidence type="ECO:0000313" key="2">
    <source>
        <dbReference type="EMBL" id="EBA07203.1"/>
    </source>
</evidence>
<sequence length="176" mass="20068">MIRTDRLTLRLARPDDLEALHEAFSDPRAMRYWSGPAHHDIAQTERILRTLIHPDPGKQEEYVLDYRGRCIGKAGVWDKPEVGYMVVPAFWGRGFAFEALSAILPRAFGRWPDQAHLTAELDPRNAASARLLEKLGFVCTGVVEKNFLYGGVEWTDTAYYRLDRPDRPDRPSANSL</sequence>
<dbReference type="Gene3D" id="3.40.630.30">
    <property type="match status" value="1"/>
</dbReference>
<dbReference type="AlphaFoldDB" id="A3K653"/>
<dbReference type="Pfam" id="PF13302">
    <property type="entry name" value="Acetyltransf_3"/>
    <property type="match status" value="1"/>
</dbReference>
<feature type="domain" description="N-acetyltransferase" evidence="1">
    <location>
        <begin position="7"/>
        <end position="159"/>
    </location>
</feature>
<evidence type="ECO:0000259" key="1">
    <source>
        <dbReference type="PROSITE" id="PS51186"/>
    </source>
</evidence>
<dbReference type="InterPro" id="IPR016181">
    <property type="entry name" value="Acyl_CoA_acyltransferase"/>
</dbReference>
<dbReference type="eggNOG" id="COG1670">
    <property type="taxonomic scope" value="Bacteria"/>
</dbReference>
<dbReference type="EMBL" id="AAYA01000010">
    <property type="protein sequence ID" value="EBA07203.1"/>
    <property type="molecule type" value="Genomic_DNA"/>
</dbReference>
<dbReference type="GO" id="GO:0016747">
    <property type="term" value="F:acyltransferase activity, transferring groups other than amino-acyl groups"/>
    <property type="evidence" value="ECO:0007669"/>
    <property type="project" value="InterPro"/>
</dbReference>
<dbReference type="InterPro" id="IPR000182">
    <property type="entry name" value="GNAT_dom"/>
</dbReference>
<gene>
    <name evidence="2" type="ORF">SSE37_06189</name>
</gene>
<dbReference type="InterPro" id="IPR051531">
    <property type="entry name" value="N-acetyltransferase"/>
</dbReference>
<comment type="caution">
    <text evidence="2">The sequence shown here is derived from an EMBL/GenBank/DDBJ whole genome shotgun (WGS) entry which is preliminary data.</text>
</comment>
<reference evidence="2 3" key="1">
    <citation type="submission" date="2006-06" db="EMBL/GenBank/DDBJ databases">
        <authorList>
            <person name="Moran M.A."/>
            <person name="Ferriera S."/>
            <person name="Johnson J."/>
            <person name="Kravitz S."/>
            <person name="Beeson K."/>
            <person name="Sutton G."/>
            <person name="Rogers Y.-H."/>
            <person name="Friedman R."/>
            <person name="Frazier M."/>
            <person name="Venter J.C."/>
        </authorList>
    </citation>
    <scope>NUCLEOTIDE SEQUENCE [LARGE SCALE GENOMIC DNA]</scope>
    <source>
        <strain evidence="2 3">E-37</strain>
    </source>
</reference>
<organism evidence="2 3">
    <name type="scientific">Sagittula stellata (strain ATCC 700073 / DSM 11524 / E-37)</name>
    <dbReference type="NCBI Taxonomy" id="388399"/>
    <lineage>
        <taxon>Bacteria</taxon>
        <taxon>Pseudomonadati</taxon>
        <taxon>Pseudomonadota</taxon>
        <taxon>Alphaproteobacteria</taxon>
        <taxon>Rhodobacterales</taxon>
        <taxon>Roseobacteraceae</taxon>
        <taxon>Sagittula</taxon>
    </lineage>
</organism>
<accession>A3K653</accession>